<feature type="non-terminal residue" evidence="1">
    <location>
        <position position="1"/>
    </location>
</feature>
<evidence type="ECO:0000313" key="1">
    <source>
        <dbReference type="EMBL" id="KAJ1676149.1"/>
    </source>
</evidence>
<organism evidence="1 2">
    <name type="scientific">Spiromyces aspiralis</name>
    <dbReference type="NCBI Taxonomy" id="68401"/>
    <lineage>
        <taxon>Eukaryota</taxon>
        <taxon>Fungi</taxon>
        <taxon>Fungi incertae sedis</taxon>
        <taxon>Zoopagomycota</taxon>
        <taxon>Kickxellomycotina</taxon>
        <taxon>Kickxellomycetes</taxon>
        <taxon>Kickxellales</taxon>
        <taxon>Kickxellaceae</taxon>
        <taxon>Spiromyces</taxon>
    </lineage>
</organism>
<reference evidence="1" key="1">
    <citation type="submission" date="2022-06" db="EMBL/GenBank/DDBJ databases">
        <title>Phylogenomic reconstructions and comparative analyses of Kickxellomycotina fungi.</title>
        <authorList>
            <person name="Reynolds N.K."/>
            <person name="Stajich J.E."/>
            <person name="Barry K."/>
            <person name="Grigoriev I.V."/>
            <person name="Crous P."/>
            <person name="Smith M.E."/>
        </authorList>
    </citation>
    <scope>NUCLEOTIDE SEQUENCE</scope>
    <source>
        <strain evidence="1">RSA 2271</strain>
    </source>
</reference>
<sequence length="113" mass="11749">DLTAVGQQQMYRIPVSAVALGETENQSVAEVWGPVEVDNGPTGIAARLGRRLDDPYQAIGNGWPKSSSSSTPLLNAPNGTYRPHVSVTGNVPPSSSGTSSNAAASEQQLTFNP</sequence>
<protein>
    <submittedName>
        <fullName evidence="1">Uncharacterized protein</fullName>
    </submittedName>
</protein>
<dbReference type="Proteomes" id="UP001145114">
    <property type="component" value="Unassembled WGS sequence"/>
</dbReference>
<proteinExistence type="predicted"/>
<name>A0ACC1HQC0_9FUNG</name>
<keyword evidence="2" id="KW-1185">Reference proteome</keyword>
<evidence type="ECO:0000313" key="2">
    <source>
        <dbReference type="Proteomes" id="UP001145114"/>
    </source>
</evidence>
<comment type="caution">
    <text evidence="1">The sequence shown here is derived from an EMBL/GenBank/DDBJ whole genome shotgun (WGS) entry which is preliminary data.</text>
</comment>
<accession>A0ACC1HQC0</accession>
<dbReference type="EMBL" id="JAMZIH010004788">
    <property type="protein sequence ID" value="KAJ1676149.1"/>
    <property type="molecule type" value="Genomic_DNA"/>
</dbReference>
<feature type="non-terminal residue" evidence="1">
    <location>
        <position position="113"/>
    </location>
</feature>
<gene>
    <name evidence="1" type="ORF">EV182_008766</name>
</gene>